<dbReference type="EMBL" id="JAPQKQ010000006">
    <property type="protein sequence ID" value="KAJ5192644.1"/>
    <property type="molecule type" value="Genomic_DNA"/>
</dbReference>
<dbReference type="InterPro" id="IPR036770">
    <property type="entry name" value="Ankyrin_rpt-contain_sf"/>
</dbReference>
<dbReference type="InterPro" id="IPR002110">
    <property type="entry name" value="Ankyrin_rpt"/>
</dbReference>
<feature type="repeat" description="ANK" evidence="3">
    <location>
        <begin position="576"/>
        <end position="608"/>
    </location>
</feature>
<feature type="repeat" description="ANK" evidence="3">
    <location>
        <begin position="805"/>
        <end position="837"/>
    </location>
</feature>
<feature type="repeat" description="ANK" evidence="3">
    <location>
        <begin position="609"/>
        <end position="641"/>
    </location>
</feature>
<evidence type="ECO:0000256" key="1">
    <source>
        <dbReference type="ARBA" id="ARBA00022737"/>
    </source>
</evidence>
<comment type="caution">
    <text evidence="4">The sequence shown here is derived from an EMBL/GenBank/DDBJ whole genome shotgun (WGS) entry which is preliminary data.</text>
</comment>
<dbReference type="PANTHER" id="PTHR24198:SF165">
    <property type="entry name" value="ANKYRIN REPEAT-CONTAINING PROTEIN-RELATED"/>
    <property type="match status" value="1"/>
</dbReference>
<feature type="repeat" description="ANK" evidence="3">
    <location>
        <begin position="838"/>
        <end position="870"/>
    </location>
</feature>
<dbReference type="Gene3D" id="1.25.40.20">
    <property type="entry name" value="Ankyrin repeat-containing domain"/>
    <property type="match status" value="5"/>
</dbReference>
<feature type="repeat" description="ANK" evidence="3">
    <location>
        <begin position="673"/>
        <end position="705"/>
    </location>
</feature>
<dbReference type="PROSITE" id="PS50088">
    <property type="entry name" value="ANK_REPEAT"/>
    <property type="match status" value="16"/>
</dbReference>
<sequence length="1049" mass="111638">MAIKSAIGSRGPDIAMRTMLQTHLSRVFDSETKVEPPTFWEGLSPEERRESVDQQQSWGFKGQFAWNPAGRVVEEWNAAIYQNLLKPLFRENTAKLFRGVRKQCLYDIACWMVGNEWQSSHPAAIILSGDPKVSRNGVKLVKRHGQLLLEFGFRVYEYESDVLLSMTTSLMDELNITTSICGMRFVVGGSDSMSSRRSTLGGAVILGEEYFGVTVLHPFIERHQINESDDDDQSNLSDSDDNASSMGIDFHPEGIALDADTIYLPESESQGRFVGAIPQESRSRYFSPYMDWALVKLESTTGLLLNFATLDGKVVVPSKVSVTFPKNLVWAIVNSATPIQTRVSPVIHGLFLPHSGLQDAWALNMKPTLGDSGTWVVDPETESIFGIIVAGSALTETSFILPAQNVFSEIWERFPGMQFPLSGDLHSLLNVINLEMPQIAELAVTKSTLTELNLVGYEGLSPLSLASSKGSSALVASLLQAGADPNLACSPSTLPLHLAAYGGFLEVIRILLDFGVDPNSRGVFYMKPSRKLDQGTDFKEGGDFSNALQAASLEGHKEVVHMLLDRGADVNTQGGKYGNALQAASSGGYKEVVQILLDQGADVNAKGGKYGNALKAASLGGHKEVVQILLGHGAHINAQKYGNALEAASLGGHKEVVQMLLDRCVDVNAQIQLGYNALEAASSGGHKEVVQMLLDRGVDFNAQIQLGYNALEAASSGGHKEVVQMLLDRGADINAQSGNYGNALQAASSGGHKEVVQILLDQGADVNAKGGKYGNALQAASLGGYKEVVQILLDRGADINAQSGNYGNALQAASSGGHKEVVQMLLDRGADINAQSGNYGNALQAASLEGHKEVVHMLLDRGADVNAQGGKNGNALQAASSGGHKEVVQILLDQGADVNAKGGKYGNALQAASLGGYKEVVQILLDRGADINAQSGNYGNALEAASSGGHKEVVQILLDRGADINAQSGNYGNALQAASSGGHKEVVQILLDRGADVNSQSRLHDALQAASSGGHKEVVQMLLDRGADVNVQGGKYGYELQAASVKGHQ</sequence>
<feature type="repeat" description="ANK" evidence="3">
    <location>
        <begin position="706"/>
        <end position="738"/>
    </location>
</feature>
<dbReference type="Pfam" id="PF12796">
    <property type="entry name" value="Ank_2"/>
    <property type="match status" value="5"/>
</dbReference>
<protein>
    <submittedName>
        <fullName evidence="4">Uncharacterized protein</fullName>
    </submittedName>
</protein>
<feature type="repeat" description="ANK" evidence="3">
    <location>
        <begin position="772"/>
        <end position="804"/>
    </location>
</feature>
<dbReference type="SMART" id="SM00248">
    <property type="entry name" value="ANK"/>
    <property type="match status" value="17"/>
</dbReference>
<feature type="repeat" description="ANK" evidence="3">
    <location>
        <begin position="904"/>
        <end position="936"/>
    </location>
</feature>
<reference evidence="4" key="1">
    <citation type="submission" date="2022-11" db="EMBL/GenBank/DDBJ databases">
        <authorList>
            <person name="Petersen C."/>
        </authorList>
    </citation>
    <scope>NUCLEOTIDE SEQUENCE</scope>
    <source>
        <strain evidence="4">IBT 20477</strain>
    </source>
</reference>
<dbReference type="PRINTS" id="PR01415">
    <property type="entry name" value="ANKYRIN"/>
</dbReference>
<dbReference type="SUPFAM" id="SSF48403">
    <property type="entry name" value="Ankyrin repeat"/>
    <property type="match status" value="2"/>
</dbReference>
<keyword evidence="1" id="KW-0677">Repeat</keyword>
<evidence type="ECO:0000256" key="2">
    <source>
        <dbReference type="ARBA" id="ARBA00023043"/>
    </source>
</evidence>
<proteinExistence type="predicted"/>
<feature type="repeat" description="ANK" evidence="3">
    <location>
        <begin position="970"/>
        <end position="1002"/>
    </location>
</feature>
<feature type="repeat" description="ANK" evidence="3">
    <location>
        <begin position="871"/>
        <end position="903"/>
    </location>
</feature>
<dbReference type="OrthoDB" id="4335139at2759"/>
<dbReference type="Proteomes" id="UP001150942">
    <property type="component" value="Unassembled WGS sequence"/>
</dbReference>
<feature type="repeat" description="ANK" evidence="3">
    <location>
        <begin position="739"/>
        <end position="771"/>
    </location>
</feature>
<evidence type="ECO:0000313" key="5">
    <source>
        <dbReference type="Proteomes" id="UP001150942"/>
    </source>
</evidence>
<keyword evidence="2 3" id="KW-0040">ANK repeat</keyword>
<dbReference type="Pfam" id="PF13637">
    <property type="entry name" value="Ank_4"/>
    <property type="match status" value="2"/>
</dbReference>
<feature type="repeat" description="ANK" evidence="3">
    <location>
        <begin position="1002"/>
        <end position="1034"/>
    </location>
</feature>
<feature type="repeat" description="ANK" evidence="3">
    <location>
        <begin position="491"/>
        <end position="523"/>
    </location>
</feature>
<feature type="repeat" description="ANK" evidence="3">
    <location>
        <begin position="543"/>
        <end position="575"/>
    </location>
</feature>
<accession>A0A9W9J8V5</accession>
<dbReference type="PROSITE" id="PS50297">
    <property type="entry name" value="ANK_REP_REGION"/>
    <property type="match status" value="15"/>
</dbReference>
<name>A0A9W9J8V5_9EURO</name>
<evidence type="ECO:0000313" key="4">
    <source>
        <dbReference type="EMBL" id="KAJ5192644.1"/>
    </source>
</evidence>
<feature type="repeat" description="ANK" evidence="3">
    <location>
        <begin position="937"/>
        <end position="969"/>
    </location>
</feature>
<gene>
    <name evidence="4" type="ORF">N7449_008786</name>
</gene>
<organism evidence="4 5">
    <name type="scientific">Penicillium cf. viridicatum</name>
    <dbReference type="NCBI Taxonomy" id="2972119"/>
    <lineage>
        <taxon>Eukaryota</taxon>
        <taxon>Fungi</taxon>
        <taxon>Dikarya</taxon>
        <taxon>Ascomycota</taxon>
        <taxon>Pezizomycotina</taxon>
        <taxon>Eurotiomycetes</taxon>
        <taxon>Eurotiomycetidae</taxon>
        <taxon>Eurotiales</taxon>
        <taxon>Aspergillaceae</taxon>
        <taxon>Penicillium</taxon>
    </lineage>
</organism>
<feature type="repeat" description="ANK" evidence="3">
    <location>
        <begin position="458"/>
        <end position="490"/>
    </location>
</feature>
<reference evidence="4" key="2">
    <citation type="journal article" date="2023" name="IMA Fungus">
        <title>Comparative genomic study of the Penicillium genus elucidates a diverse pangenome and 15 lateral gene transfer events.</title>
        <authorList>
            <person name="Petersen C."/>
            <person name="Sorensen T."/>
            <person name="Nielsen M.R."/>
            <person name="Sondergaard T.E."/>
            <person name="Sorensen J.L."/>
            <person name="Fitzpatrick D.A."/>
            <person name="Frisvad J.C."/>
            <person name="Nielsen K.L."/>
        </authorList>
    </citation>
    <scope>NUCLEOTIDE SEQUENCE</scope>
    <source>
        <strain evidence="4">IBT 20477</strain>
    </source>
</reference>
<dbReference type="PANTHER" id="PTHR24198">
    <property type="entry name" value="ANKYRIN REPEAT AND PROTEIN KINASE DOMAIN-CONTAINING PROTEIN"/>
    <property type="match status" value="1"/>
</dbReference>
<dbReference type="AlphaFoldDB" id="A0A9W9J8V5"/>
<evidence type="ECO:0000256" key="3">
    <source>
        <dbReference type="PROSITE-ProRule" id="PRU00023"/>
    </source>
</evidence>
<keyword evidence="5" id="KW-1185">Reference proteome</keyword>